<feature type="non-terminal residue" evidence="14">
    <location>
        <position position="72"/>
    </location>
</feature>
<sequence>LKRRLDALSPPKHHQAIKGNRRRIEREALSIKKGGQIAQTQQPSGAGHALTHNSITTDFSESLIEFISPVSE</sequence>
<comment type="pathway">
    <text evidence="1 11">Sulfur metabolism; glutathione biosynthesis; glutathione from L-cysteine and L-glutamate: step 1/2.</text>
</comment>
<dbReference type="InterPro" id="IPR006334">
    <property type="entry name" value="Glut_cys_ligase"/>
</dbReference>
<evidence type="ECO:0000313" key="14">
    <source>
        <dbReference type="EMBL" id="TMP49751.1"/>
    </source>
</evidence>
<proteinExistence type="inferred from homology"/>
<evidence type="ECO:0000256" key="11">
    <source>
        <dbReference type="RuleBase" id="RU004391"/>
    </source>
</evidence>
<keyword evidence="7" id="KW-0547">Nucleotide-binding</keyword>
<feature type="non-terminal residue" evidence="14">
    <location>
        <position position="1"/>
    </location>
</feature>
<evidence type="ECO:0000259" key="13">
    <source>
        <dbReference type="Pfam" id="PF04262"/>
    </source>
</evidence>
<dbReference type="PANTHER" id="PTHR38761">
    <property type="entry name" value="GLUTAMATE--CYSTEINE LIGASE"/>
    <property type="match status" value="1"/>
</dbReference>
<dbReference type="InterPro" id="IPR007370">
    <property type="entry name" value="Glu_cys_ligase"/>
</dbReference>
<dbReference type="PANTHER" id="PTHR38761:SF1">
    <property type="entry name" value="GLUTAMATE--CYSTEINE LIGASE"/>
    <property type="match status" value="1"/>
</dbReference>
<protein>
    <recommendedName>
        <fullName evidence="4 11">Glutamate--cysteine ligase</fullName>
        <ecNumber evidence="3 11">6.3.2.2</ecNumber>
    </recommendedName>
</protein>
<evidence type="ECO:0000256" key="10">
    <source>
        <dbReference type="RuleBase" id="RU003544"/>
    </source>
</evidence>
<keyword evidence="6 10" id="KW-0317">Glutathione biosynthesis</keyword>
<evidence type="ECO:0000256" key="3">
    <source>
        <dbReference type="ARBA" id="ARBA00012220"/>
    </source>
</evidence>
<feature type="domain" description="Glutamate--cysteine ligase" evidence="13">
    <location>
        <begin position="6"/>
        <end position="71"/>
    </location>
</feature>
<dbReference type="GO" id="GO:0005829">
    <property type="term" value="C:cytosol"/>
    <property type="evidence" value="ECO:0007669"/>
    <property type="project" value="TreeGrafter"/>
</dbReference>
<evidence type="ECO:0000256" key="6">
    <source>
        <dbReference type="ARBA" id="ARBA00022684"/>
    </source>
</evidence>
<dbReference type="EMBL" id="PNCL01000341">
    <property type="protein sequence ID" value="TMP49751.1"/>
    <property type="molecule type" value="Genomic_DNA"/>
</dbReference>
<dbReference type="InterPro" id="IPR014746">
    <property type="entry name" value="Gln_synth/guanido_kin_cat_dom"/>
</dbReference>
<organism evidence="14 15">
    <name type="scientific">Pseudoalteromonas citrea</name>
    <dbReference type="NCBI Taxonomy" id="43655"/>
    <lineage>
        <taxon>Bacteria</taxon>
        <taxon>Pseudomonadati</taxon>
        <taxon>Pseudomonadota</taxon>
        <taxon>Gammaproteobacteria</taxon>
        <taxon>Alteromonadales</taxon>
        <taxon>Pseudoalteromonadaceae</taxon>
        <taxon>Pseudoalteromonas</taxon>
    </lineage>
</organism>
<comment type="caution">
    <text evidence="14">The sequence shown here is derived from an EMBL/GenBank/DDBJ whole genome shotgun (WGS) entry which is preliminary data.</text>
</comment>
<dbReference type="Proteomes" id="UP000307706">
    <property type="component" value="Unassembled WGS sequence"/>
</dbReference>
<evidence type="ECO:0000313" key="15">
    <source>
        <dbReference type="Proteomes" id="UP000307706"/>
    </source>
</evidence>
<evidence type="ECO:0000256" key="7">
    <source>
        <dbReference type="ARBA" id="ARBA00022741"/>
    </source>
</evidence>
<keyword evidence="5 10" id="KW-0436">Ligase</keyword>
<dbReference type="Pfam" id="PF04262">
    <property type="entry name" value="Glu_cys_ligase"/>
    <property type="match status" value="1"/>
</dbReference>
<evidence type="ECO:0000256" key="4">
    <source>
        <dbReference type="ARBA" id="ARBA00014618"/>
    </source>
</evidence>
<dbReference type="AlphaFoldDB" id="A0A5S3X9V6"/>
<gene>
    <name evidence="14" type="ORF">CWB96_23035</name>
</gene>
<evidence type="ECO:0000256" key="8">
    <source>
        <dbReference type="ARBA" id="ARBA00022840"/>
    </source>
</evidence>
<dbReference type="UniPathway" id="UPA00142">
    <property type="reaction ID" value="UER00209"/>
</dbReference>
<name>A0A5S3X9V6_9GAMM</name>
<evidence type="ECO:0000256" key="1">
    <source>
        <dbReference type="ARBA" id="ARBA00005006"/>
    </source>
</evidence>
<feature type="compositionally biased region" description="Basic residues" evidence="12">
    <location>
        <begin position="11"/>
        <end position="20"/>
    </location>
</feature>
<evidence type="ECO:0000256" key="2">
    <source>
        <dbReference type="ARBA" id="ARBA00008772"/>
    </source>
</evidence>
<dbReference type="EC" id="6.3.2.2" evidence="3 11"/>
<dbReference type="SUPFAM" id="SSF55931">
    <property type="entry name" value="Glutamine synthetase/guanido kinase"/>
    <property type="match status" value="1"/>
</dbReference>
<keyword evidence="8" id="KW-0067">ATP-binding</keyword>
<dbReference type="GO" id="GO:0006750">
    <property type="term" value="P:glutathione biosynthetic process"/>
    <property type="evidence" value="ECO:0007669"/>
    <property type="project" value="UniProtKB-UniPathway"/>
</dbReference>
<feature type="region of interest" description="Disordered" evidence="12">
    <location>
        <begin position="1"/>
        <end position="20"/>
    </location>
</feature>
<evidence type="ECO:0000256" key="9">
    <source>
        <dbReference type="ARBA" id="ARBA00048819"/>
    </source>
</evidence>
<reference evidence="15" key="2">
    <citation type="submission" date="2019-06" db="EMBL/GenBank/DDBJ databases">
        <title>Co-occurence of chitin degradation, pigmentation and bioactivity in marine Pseudoalteromonas.</title>
        <authorList>
            <person name="Sonnenschein E.C."/>
            <person name="Bech P.K."/>
        </authorList>
    </citation>
    <scope>NUCLEOTIDE SEQUENCE [LARGE SCALE GENOMIC DNA]</scope>
    <source>
        <strain evidence="15">S2231</strain>
    </source>
</reference>
<dbReference type="Gene3D" id="3.30.590.20">
    <property type="match status" value="1"/>
</dbReference>
<accession>A0A5S3X9V6</accession>
<evidence type="ECO:0000256" key="5">
    <source>
        <dbReference type="ARBA" id="ARBA00022598"/>
    </source>
</evidence>
<dbReference type="GO" id="GO:0046872">
    <property type="term" value="F:metal ion binding"/>
    <property type="evidence" value="ECO:0007669"/>
    <property type="project" value="TreeGrafter"/>
</dbReference>
<dbReference type="GO" id="GO:0004357">
    <property type="term" value="F:glutamate-cysteine ligase activity"/>
    <property type="evidence" value="ECO:0007669"/>
    <property type="project" value="UniProtKB-EC"/>
</dbReference>
<comment type="catalytic activity">
    <reaction evidence="9 11">
        <text>L-cysteine + L-glutamate + ATP = gamma-L-glutamyl-L-cysteine + ADP + phosphate + H(+)</text>
        <dbReference type="Rhea" id="RHEA:13285"/>
        <dbReference type="ChEBI" id="CHEBI:15378"/>
        <dbReference type="ChEBI" id="CHEBI:29985"/>
        <dbReference type="ChEBI" id="CHEBI:30616"/>
        <dbReference type="ChEBI" id="CHEBI:35235"/>
        <dbReference type="ChEBI" id="CHEBI:43474"/>
        <dbReference type="ChEBI" id="CHEBI:58173"/>
        <dbReference type="ChEBI" id="CHEBI:456216"/>
        <dbReference type="EC" id="6.3.2.2"/>
    </reaction>
</comment>
<comment type="similarity">
    <text evidence="2">Belongs to the glutamate--cysteine ligase type 1 family. Type 1 subfamily.</text>
</comment>
<evidence type="ECO:0000256" key="12">
    <source>
        <dbReference type="SAM" id="MobiDB-lite"/>
    </source>
</evidence>
<reference evidence="14 15" key="1">
    <citation type="submission" date="2017-12" db="EMBL/GenBank/DDBJ databases">
        <authorList>
            <person name="Paulsen S."/>
            <person name="Gram L.K."/>
        </authorList>
    </citation>
    <scope>NUCLEOTIDE SEQUENCE [LARGE SCALE GENOMIC DNA]</scope>
    <source>
        <strain evidence="14 15">S2231</strain>
    </source>
</reference>
<dbReference type="GO" id="GO:0005524">
    <property type="term" value="F:ATP binding"/>
    <property type="evidence" value="ECO:0007669"/>
    <property type="project" value="UniProtKB-KW"/>
</dbReference>